<feature type="region of interest" description="Disordered" evidence="3">
    <location>
        <begin position="270"/>
        <end position="291"/>
    </location>
</feature>
<dbReference type="Pfam" id="PF02585">
    <property type="entry name" value="PIG-L"/>
    <property type="match status" value="1"/>
</dbReference>
<keyword evidence="4" id="KW-0472">Membrane</keyword>
<dbReference type="OrthoDB" id="440160at2759"/>
<evidence type="ECO:0000256" key="2">
    <source>
        <dbReference type="ARBA" id="ARBA00012176"/>
    </source>
</evidence>
<evidence type="ECO:0000313" key="5">
    <source>
        <dbReference type="EMBL" id="OCF31873.1"/>
    </source>
</evidence>
<dbReference type="GO" id="GO:0006506">
    <property type="term" value="P:GPI anchor biosynthetic process"/>
    <property type="evidence" value="ECO:0007669"/>
    <property type="project" value="UniProtKB-UniPathway"/>
</dbReference>
<dbReference type="EC" id="3.5.1.89" evidence="2"/>
<dbReference type="SUPFAM" id="SSF102588">
    <property type="entry name" value="LmbE-like"/>
    <property type="match status" value="1"/>
</dbReference>
<keyword evidence="4" id="KW-0812">Transmembrane</keyword>
<gene>
    <name evidence="5" type="ORF">I316_06471</name>
</gene>
<dbReference type="InterPro" id="IPR024078">
    <property type="entry name" value="LmbE-like_dom_sf"/>
</dbReference>
<evidence type="ECO:0000313" key="6">
    <source>
        <dbReference type="Proteomes" id="UP000092666"/>
    </source>
</evidence>
<dbReference type="Gene3D" id="3.40.50.10320">
    <property type="entry name" value="LmbE-like"/>
    <property type="match status" value="1"/>
</dbReference>
<protein>
    <recommendedName>
        <fullName evidence="2">N-acetylglucosaminylphosphatidylinositol deacetylase</fullName>
        <ecNumber evidence="2">3.5.1.89</ecNumber>
    </recommendedName>
</protein>
<dbReference type="STRING" id="1296120.A0A1B9GLL5"/>
<evidence type="ECO:0000256" key="3">
    <source>
        <dbReference type="SAM" id="MobiDB-lite"/>
    </source>
</evidence>
<dbReference type="GO" id="GO:0016020">
    <property type="term" value="C:membrane"/>
    <property type="evidence" value="ECO:0007669"/>
    <property type="project" value="GOC"/>
</dbReference>
<keyword evidence="6" id="KW-1185">Reference proteome</keyword>
<dbReference type="InterPro" id="IPR003737">
    <property type="entry name" value="GlcNAc_PI_deacetylase-related"/>
</dbReference>
<comment type="similarity">
    <text evidence="1">Belongs to the PIGL family.</text>
</comment>
<dbReference type="AlphaFoldDB" id="A0A1B9GLL5"/>
<feature type="transmembrane region" description="Helical" evidence="4">
    <location>
        <begin position="26"/>
        <end position="47"/>
    </location>
</feature>
<dbReference type="PANTHER" id="PTHR12993">
    <property type="entry name" value="N-ACETYLGLUCOSAMINYL-PHOSPHATIDYLINOSITOL DE-N-ACETYLASE-RELATED"/>
    <property type="match status" value="1"/>
</dbReference>
<feature type="compositionally biased region" description="Low complexity" evidence="3">
    <location>
        <begin position="270"/>
        <end position="283"/>
    </location>
</feature>
<dbReference type="EMBL" id="KI669512">
    <property type="protein sequence ID" value="OCF31873.1"/>
    <property type="molecule type" value="Genomic_DNA"/>
</dbReference>
<proteinExistence type="inferred from homology"/>
<evidence type="ECO:0000256" key="1">
    <source>
        <dbReference type="ARBA" id="ARBA00006066"/>
    </source>
</evidence>
<keyword evidence="4" id="KW-1133">Transmembrane helix</keyword>
<sequence>MAPRTLASRNTVTGPAQHRSRRRHSFLPLALLLAIILPVYLYARLYLLPSSSPSSSSISTFESSGGSRYDLKDLTDAAHSERGPGYDKPLQALLVTAHPDDEVMFFSPTILALVSQGWEVSGLCLSSGNSSGLGDIRTKELVRSYKALGVAPNHVIVIEAREFEDSMTAQWDPELIAASIASHGGLYDDLSEYRVDLIITFDDKGISNHPNHIALSRAIAYLPTPDPPRIIQLRSPATLPKFTGPLYAIYLYLKDELDILLTRMLSSVGTSTRTDSSSTTTTTPEGQQEPNTHIVVSSPAQWLQSVQAMMYHKSQLVWFRWLYLAFSRLMWINELVEVRQ</sequence>
<dbReference type="Proteomes" id="UP000092666">
    <property type="component" value="Unassembled WGS sequence"/>
</dbReference>
<reference evidence="5 6" key="1">
    <citation type="submission" date="2013-07" db="EMBL/GenBank/DDBJ databases">
        <title>The Genome Sequence of Cryptococcus heveanensis BCC8398.</title>
        <authorList>
            <consortium name="The Broad Institute Genome Sequencing Platform"/>
            <person name="Cuomo C."/>
            <person name="Litvintseva A."/>
            <person name="Chen Y."/>
            <person name="Heitman J."/>
            <person name="Sun S."/>
            <person name="Springer D."/>
            <person name="Dromer F."/>
            <person name="Young S.K."/>
            <person name="Zeng Q."/>
            <person name="Gargeya S."/>
            <person name="Fitzgerald M."/>
            <person name="Abouelleil A."/>
            <person name="Alvarado L."/>
            <person name="Berlin A.M."/>
            <person name="Chapman S.B."/>
            <person name="Dewar J."/>
            <person name="Goldberg J."/>
            <person name="Griggs A."/>
            <person name="Gujja S."/>
            <person name="Hansen M."/>
            <person name="Howarth C."/>
            <person name="Imamovic A."/>
            <person name="Larimer J."/>
            <person name="McCowan C."/>
            <person name="Murphy C."/>
            <person name="Pearson M."/>
            <person name="Priest M."/>
            <person name="Roberts A."/>
            <person name="Saif S."/>
            <person name="Shea T."/>
            <person name="Sykes S."/>
            <person name="Wortman J."/>
            <person name="Nusbaum C."/>
            <person name="Birren B."/>
        </authorList>
    </citation>
    <scope>NUCLEOTIDE SEQUENCE [LARGE SCALE GENOMIC DNA]</scope>
    <source>
        <strain evidence="5 6">BCC8398</strain>
    </source>
</reference>
<accession>A0A1B9GLL5</accession>
<dbReference type="UniPathway" id="UPA00196"/>
<dbReference type="PANTHER" id="PTHR12993:SF11">
    <property type="entry name" value="N-ACETYLGLUCOSAMINYL-PHOSPHATIDYLINOSITOL DE-N-ACETYLASE"/>
    <property type="match status" value="1"/>
</dbReference>
<name>A0A1B9GLL5_9TREE</name>
<dbReference type="GO" id="GO:0005783">
    <property type="term" value="C:endoplasmic reticulum"/>
    <property type="evidence" value="ECO:0007669"/>
    <property type="project" value="TreeGrafter"/>
</dbReference>
<reference evidence="6" key="2">
    <citation type="submission" date="2013-12" db="EMBL/GenBank/DDBJ databases">
        <title>Evolution of pathogenesis and genome organization in the Tremellales.</title>
        <authorList>
            <person name="Cuomo C."/>
            <person name="Litvintseva A."/>
            <person name="Heitman J."/>
            <person name="Chen Y."/>
            <person name="Sun S."/>
            <person name="Springer D."/>
            <person name="Dromer F."/>
            <person name="Young S."/>
            <person name="Zeng Q."/>
            <person name="Chapman S."/>
            <person name="Gujja S."/>
            <person name="Saif S."/>
            <person name="Birren B."/>
        </authorList>
    </citation>
    <scope>NUCLEOTIDE SEQUENCE [LARGE SCALE GENOMIC DNA]</scope>
    <source>
        <strain evidence="6">BCC8398</strain>
    </source>
</reference>
<evidence type="ECO:0000256" key="4">
    <source>
        <dbReference type="SAM" id="Phobius"/>
    </source>
</evidence>
<organism evidence="5 6">
    <name type="scientific">Kwoniella heveanensis BCC8398</name>
    <dbReference type="NCBI Taxonomy" id="1296120"/>
    <lineage>
        <taxon>Eukaryota</taxon>
        <taxon>Fungi</taxon>
        <taxon>Dikarya</taxon>
        <taxon>Basidiomycota</taxon>
        <taxon>Agaricomycotina</taxon>
        <taxon>Tremellomycetes</taxon>
        <taxon>Tremellales</taxon>
        <taxon>Cryptococcaceae</taxon>
        <taxon>Kwoniella</taxon>
    </lineage>
</organism>
<dbReference type="GO" id="GO:0000225">
    <property type="term" value="F:N-acetylglucosaminylphosphatidylinositol deacetylase activity"/>
    <property type="evidence" value="ECO:0007669"/>
    <property type="project" value="UniProtKB-EC"/>
</dbReference>